<evidence type="ECO:0000256" key="12">
    <source>
        <dbReference type="ARBA" id="ARBA00038669"/>
    </source>
</evidence>
<dbReference type="NCBIfam" id="NF008453">
    <property type="entry name" value="PRK11308.1"/>
    <property type="match status" value="2"/>
</dbReference>
<dbReference type="NCBIfam" id="NF007739">
    <property type="entry name" value="PRK10419.1"/>
    <property type="match status" value="2"/>
</dbReference>
<evidence type="ECO:0000256" key="14">
    <source>
        <dbReference type="ARBA" id="ARBA00044143"/>
    </source>
</evidence>
<dbReference type="InterPro" id="IPR027417">
    <property type="entry name" value="P-loop_NTPase"/>
</dbReference>
<evidence type="ECO:0000256" key="5">
    <source>
        <dbReference type="ARBA" id="ARBA00022596"/>
    </source>
</evidence>
<comment type="subunit">
    <text evidence="12">The complex is composed of two ATP-binding proteins (NikD and NikE), two transmembrane proteins (NikB and NikC) and a solute-binding protein (NikA).</text>
</comment>
<evidence type="ECO:0000256" key="13">
    <source>
        <dbReference type="ARBA" id="ARBA00039098"/>
    </source>
</evidence>
<keyword evidence="4" id="KW-1003">Cell membrane</keyword>
<evidence type="ECO:0000313" key="18">
    <source>
        <dbReference type="Proteomes" id="UP000246635"/>
    </source>
</evidence>
<dbReference type="PANTHER" id="PTHR43297:SF13">
    <property type="entry name" value="NICKEL ABC TRANSPORTER, ATP-BINDING PROTEIN"/>
    <property type="match status" value="1"/>
</dbReference>
<evidence type="ECO:0000256" key="3">
    <source>
        <dbReference type="ARBA" id="ARBA00022448"/>
    </source>
</evidence>
<evidence type="ECO:0000256" key="6">
    <source>
        <dbReference type="ARBA" id="ARBA00022741"/>
    </source>
</evidence>
<evidence type="ECO:0000256" key="4">
    <source>
        <dbReference type="ARBA" id="ARBA00022475"/>
    </source>
</evidence>
<feature type="domain" description="ABC transporter" evidence="16">
    <location>
        <begin position="354"/>
        <end position="604"/>
    </location>
</feature>
<evidence type="ECO:0000256" key="10">
    <source>
        <dbReference type="ARBA" id="ARBA00023112"/>
    </source>
</evidence>
<dbReference type="OrthoDB" id="9802264at2"/>
<dbReference type="InterPro" id="IPR003439">
    <property type="entry name" value="ABC_transporter-like_ATP-bd"/>
</dbReference>
<dbReference type="CDD" id="cd03257">
    <property type="entry name" value="ABC_NikE_OppD_transporters"/>
    <property type="match status" value="2"/>
</dbReference>
<keyword evidence="18" id="KW-1185">Reference proteome</keyword>
<dbReference type="GO" id="GO:0016887">
    <property type="term" value="F:ATP hydrolysis activity"/>
    <property type="evidence" value="ECO:0007669"/>
    <property type="project" value="InterPro"/>
</dbReference>
<reference evidence="17 18" key="1">
    <citation type="submission" date="2018-05" db="EMBL/GenBank/DDBJ databases">
        <title>Genomic Encyclopedia of Type Strains, Phase III (KMG-III): the genomes of soil and plant-associated and newly described type strains.</title>
        <authorList>
            <person name="Whitman W."/>
        </authorList>
    </citation>
    <scope>NUCLEOTIDE SEQUENCE [LARGE SCALE GENOMIC DNA]</scope>
    <source>
        <strain evidence="17 18">CECT 5696</strain>
    </source>
</reference>
<dbReference type="InterPro" id="IPR050388">
    <property type="entry name" value="ABC_Ni/Peptide_Import"/>
</dbReference>
<comment type="caution">
    <text evidence="17">The sequence shown here is derived from an EMBL/GenBank/DDBJ whole genome shotgun (WGS) entry which is preliminary data.</text>
</comment>
<dbReference type="InterPro" id="IPR003593">
    <property type="entry name" value="AAA+_ATPase"/>
</dbReference>
<keyword evidence="10" id="KW-0921">Nickel transport</keyword>
<keyword evidence="6" id="KW-0547">Nucleotide-binding</keyword>
<comment type="similarity">
    <text evidence="2">Belongs to the ABC transporter superfamily.</text>
</comment>
<dbReference type="SMART" id="SM00382">
    <property type="entry name" value="AAA"/>
    <property type="match status" value="2"/>
</dbReference>
<dbReference type="EC" id="7.2.2.11" evidence="13"/>
<keyword evidence="8" id="KW-1278">Translocase</keyword>
<evidence type="ECO:0000256" key="1">
    <source>
        <dbReference type="ARBA" id="ARBA00004202"/>
    </source>
</evidence>
<dbReference type="Gene3D" id="3.40.50.300">
    <property type="entry name" value="P-loop containing nucleotide triphosphate hydrolases"/>
    <property type="match status" value="2"/>
</dbReference>
<dbReference type="Pfam" id="PF08352">
    <property type="entry name" value="oligo_HPY"/>
    <property type="match status" value="2"/>
</dbReference>
<evidence type="ECO:0000256" key="2">
    <source>
        <dbReference type="ARBA" id="ARBA00005417"/>
    </source>
</evidence>
<evidence type="ECO:0000259" key="16">
    <source>
        <dbReference type="PROSITE" id="PS50893"/>
    </source>
</evidence>
<dbReference type="PROSITE" id="PS50893">
    <property type="entry name" value="ABC_TRANSPORTER_2"/>
    <property type="match status" value="2"/>
</dbReference>
<keyword evidence="11" id="KW-0472">Membrane</keyword>
<dbReference type="FunFam" id="3.40.50.300:FF:000016">
    <property type="entry name" value="Oligopeptide ABC transporter ATP-binding component"/>
    <property type="match status" value="2"/>
</dbReference>
<dbReference type="GO" id="GO:0015413">
    <property type="term" value="F:ABC-type nickel transporter activity"/>
    <property type="evidence" value="ECO:0007669"/>
    <property type="project" value="UniProtKB-EC"/>
</dbReference>
<dbReference type="RefSeq" id="WP_110044270.1">
    <property type="nucleotide sequence ID" value="NZ_CP054612.1"/>
</dbReference>
<evidence type="ECO:0000256" key="15">
    <source>
        <dbReference type="ARBA" id="ARBA00048610"/>
    </source>
</evidence>
<dbReference type="GO" id="GO:0005524">
    <property type="term" value="F:ATP binding"/>
    <property type="evidence" value="ECO:0007669"/>
    <property type="project" value="UniProtKB-KW"/>
</dbReference>
<organism evidence="17 18">
    <name type="scientific">Paenibacillus cellulosilyticus</name>
    <dbReference type="NCBI Taxonomy" id="375489"/>
    <lineage>
        <taxon>Bacteria</taxon>
        <taxon>Bacillati</taxon>
        <taxon>Bacillota</taxon>
        <taxon>Bacilli</taxon>
        <taxon>Bacillales</taxon>
        <taxon>Paenibacillaceae</taxon>
        <taxon>Paenibacillus</taxon>
    </lineage>
</organism>
<dbReference type="InterPro" id="IPR017871">
    <property type="entry name" value="ABC_transporter-like_CS"/>
</dbReference>
<proteinExistence type="inferred from homology"/>
<dbReference type="PROSITE" id="PS00211">
    <property type="entry name" value="ABC_TRANSPORTER_1"/>
    <property type="match status" value="2"/>
</dbReference>
<keyword evidence="9" id="KW-0406">Ion transport</keyword>
<keyword evidence="7 17" id="KW-0067">ATP-binding</keyword>
<evidence type="ECO:0000313" key="17">
    <source>
        <dbReference type="EMBL" id="PWW02784.1"/>
    </source>
</evidence>
<evidence type="ECO:0000256" key="7">
    <source>
        <dbReference type="ARBA" id="ARBA00022840"/>
    </source>
</evidence>
<dbReference type="AlphaFoldDB" id="A0A2V2YTK3"/>
<evidence type="ECO:0000256" key="8">
    <source>
        <dbReference type="ARBA" id="ARBA00022967"/>
    </source>
</evidence>
<dbReference type="Pfam" id="PF00005">
    <property type="entry name" value="ABC_tran"/>
    <property type="match status" value="2"/>
</dbReference>
<evidence type="ECO:0000256" key="9">
    <source>
        <dbReference type="ARBA" id="ARBA00023065"/>
    </source>
</evidence>
<comment type="catalytic activity">
    <reaction evidence="15">
        <text>Ni(2+)(out) + ATP + H2O = Ni(2+)(in) + ADP + phosphate + H(+)</text>
        <dbReference type="Rhea" id="RHEA:15557"/>
        <dbReference type="ChEBI" id="CHEBI:15377"/>
        <dbReference type="ChEBI" id="CHEBI:15378"/>
        <dbReference type="ChEBI" id="CHEBI:30616"/>
        <dbReference type="ChEBI" id="CHEBI:43474"/>
        <dbReference type="ChEBI" id="CHEBI:49786"/>
        <dbReference type="ChEBI" id="CHEBI:456216"/>
        <dbReference type="EC" id="7.2.2.11"/>
    </reaction>
    <physiologicalReaction direction="left-to-right" evidence="15">
        <dbReference type="Rhea" id="RHEA:15558"/>
    </physiologicalReaction>
</comment>
<feature type="domain" description="ABC transporter" evidence="16">
    <location>
        <begin position="5"/>
        <end position="256"/>
    </location>
</feature>
<gene>
    <name evidence="17" type="ORF">DFQ01_10860</name>
</gene>
<dbReference type="GO" id="GO:0005886">
    <property type="term" value="C:plasma membrane"/>
    <property type="evidence" value="ECO:0007669"/>
    <property type="project" value="UniProtKB-SubCell"/>
</dbReference>
<dbReference type="InterPro" id="IPR013563">
    <property type="entry name" value="Oligopep_ABC_C"/>
</dbReference>
<comment type="subcellular location">
    <subcellularLocation>
        <location evidence="1">Cell membrane</location>
        <topology evidence="1">Peripheral membrane protein</topology>
    </subcellularLocation>
</comment>
<dbReference type="NCBIfam" id="TIGR01727">
    <property type="entry name" value="oligo_HPY"/>
    <property type="match status" value="2"/>
</dbReference>
<dbReference type="GO" id="GO:0015833">
    <property type="term" value="P:peptide transport"/>
    <property type="evidence" value="ECO:0007669"/>
    <property type="project" value="InterPro"/>
</dbReference>
<evidence type="ECO:0000256" key="11">
    <source>
        <dbReference type="ARBA" id="ARBA00023136"/>
    </source>
</evidence>
<sequence>MGTLLKLNQVSIDFNTRQGPLRAVHHINLEIGTGEIVCLVGESGSGKTITSLSIMRLTDYEGAVISSGELMFDGHNLASLSQKEMQELRGKRIGMIFQNPMNALDPLFTIESQLVDSILTHRRVTKPEARKLALELLQKVGITEPEMRLKQYPFELSGGMLQRVMIAIALSCDPELLIADEPTTALDVTIQMQILQLIRELKDTLGMSVLLITHDFGVAIEMADRIAVMYAGAIVEQGPARKLITAPEHPYTQGLIRSVQSYHSHSEGLYTIPGSIPPLQELPTGCRFHPRCAFASERCRQEEPVLALTREQHQVACWNTAEAGQAFAEYATHKETAAPINNLAALPAEDDLLVDIQQVTKTFPLRGSLFRRSKKAVHAVDNVSLRIYRRETLGLVGESGCGKTTLGRLLVQLEKPTAGTITFDGQDVSSLSDREWKELRRRMQVVFQDPAGSMNERWRISEVIAEPLHVHIDLNEQDRMARVKETMKLVGLNPDWHTKYPHELSGGQLQRVCIARAIILKPSFILLDEAVSALDISIQSQIVNLLKDLQRELGLTYLFITHGLDVVRYISDRIGVMYLGKLMELAPAEELFTRPAHHYTRALLDANPSMDPDHHAQSSISDIELPSPIHLPTGCRFHTRCPAATERCRTEQPELREIRDRHWAACHHPL</sequence>
<dbReference type="SUPFAM" id="SSF52540">
    <property type="entry name" value="P-loop containing nucleoside triphosphate hydrolases"/>
    <property type="match status" value="2"/>
</dbReference>
<dbReference type="EMBL" id="QGTQ01000008">
    <property type="protein sequence ID" value="PWW02784.1"/>
    <property type="molecule type" value="Genomic_DNA"/>
</dbReference>
<dbReference type="PANTHER" id="PTHR43297">
    <property type="entry name" value="OLIGOPEPTIDE TRANSPORT ATP-BINDING PROTEIN APPD"/>
    <property type="match status" value="1"/>
</dbReference>
<keyword evidence="5" id="KW-0533">Nickel</keyword>
<accession>A0A2V2YTK3</accession>
<dbReference type="Proteomes" id="UP000246635">
    <property type="component" value="Unassembled WGS sequence"/>
</dbReference>
<protein>
    <recommendedName>
        <fullName evidence="14">Nickel import system ATP-binding protein NikD</fullName>
        <ecNumber evidence="13">7.2.2.11</ecNumber>
    </recommendedName>
</protein>
<name>A0A2V2YTK3_9BACL</name>
<keyword evidence="3" id="KW-0813">Transport</keyword>